<keyword evidence="3" id="KW-1185">Reference proteome</keyword>
<evidence type="ECO:0000313" key="2">
    <source>
        <dbReference type="EMBL" id="CAI8598535.1"/>
    </source>
</evidence>
<accession>A0AAV0ZIR6</accession>
<proteinExistence type="predicted"/>
<protein>
    <submittedName>
        <fullName evidence="2">Uncharacterized protein</fullName>
    </submittedName>
</protein>
<dbReference type="PANTHER" id="PTHR34061:SF11">
    <property type="entry name" value="PROTEIN, PUTATIVE-RELATED"/>
    <property type="match status" value="1"/>
</dbReference>
<evidence type="ECO:0000256" key="1">
    <source>
        <dbReference type="SAM" id="MobiDB-lite"/>
    </source>
</evidence>
<name>A0AAV0ZIR6_VICFA</name>
<sequence>MERDGEGFCWNGMASWIGMNLATAFFSSLERCSCINLSTTDDPDDALLVLPSDSHRFTDGSSHPTSPPPPPSNVTNADADADAV</sequence>
<evidence type="ECO:0000313" key="3">
    <source>
        <dbReference type="Proteomes" id="UP001157006"/>
    </source>
</evidence>
<gene>
    <name evidence="2" type="ORF">VFH_II132320</name>
</gene>
<organism evidence="2 3">
    <name type="scientific">Vicia faba</name>
    <name type="common">Broad bean</name>
    <name type="synonym">Faba vulgaris</name>
    <dbReference type="NCBI Taxonomy" id="3906"/>
    <lineage>
        <taxon>Eukaryota</taxon>
        <taxon>Viridiplantae</taxon>
        <taxon>Streptophyta</taxon>
        <taxon>Embryophyta</taxon>
        <taxon>Tracheophyta</taxon>
        <taxon>Spermatophyta</taxon>
        <taxon>Magnoliopsida</taxon>
        <taxon>eudicotyledons</taxon>
        <taxon>Gunneridae</taxon>
        <taxon>Pentapetalae</taxon>
        <taxon>rosids</taxon>
        <taxon>fabids</taxon>
        <taxon>Fabales</taxon>
        <taxon>Fabaceae</taxon>
        <taxon>Papilionoideae</taxon>
        <taxon>50 kb inversion clade</taxon>
        <taxon>NPAAA clade</taxon>
        <taxon>Hologalegina</taxon>
        <taxon>IRL clade</taxon>
        <taxon>Fabeae</taxon>
        <taxon>Vicia</taxon>
    </lineage>
</organism>
<dbReference type="EMBL" id="OX451737">
    <property type="protein sequence ID" value="CAI8598535.1"/>
    <property type="molecule type" value="Genomic_DNA"/>
</dbReference>
<dbReference type="AlphaFoldDB" id="A0AAV0ZIR6"/>
<reference evidence="2 3" key="1">
    <citation type="submission" date="2023-01" db="EMBL/GenBank/DDBJ databases">
        <authorList>
            <person name="Kreplak J."/>
        </authorList>
    </citation>
    <scope>NUCLEOTIDE SEQUENCE [LARGE SCALE GENOMIC DNA]</scope>
</reference>
<dbReference type="PANTHER" id="PTHR34061">
    <property type="entry name" value="PROTEIN, PUTATIVE-RELATED"/>
    <property type="match status" value="1"/>
</dbReference>
<dbReference type="Proteomes" id="UP001157006">
    <property type="component" value="Chromosome 2"/>
</dbReference>
<feature type="region of interest" description="Disordered" evidence="1">
    <location>
        <begin position="47"/>
        <end position="84"/>
    </location>
</feature>